<dbReference type="Proteomes" id="UP001446871">
    <property type="component" value="Unassembled WGS sequence"/>
</dbReference>
<evidence type="ECO:0000256" key="1">
    <source>
        <dbReference type="SAM" id="MobiDB-lite"/>
    </source>
</evidence>
<gene>
    <name evidence="3" type="ORF">PG996_006421</name>
</gene>
<dbReference type="Pfam" id="PF20150">
    <property type="entry name" value="2EXR"/>
    <property type="match status" value="1"/>
</dbReference>
<accession>A0ABR1VPD9</accession>
<name>A0ABR1VPD9_9PEZI</name>
<feature type="region of interest" description="Disordered" evidence="1">
    <location>
        <begin position="1"/>
        <end position="21"/>
    </location>
</feature>
<reference evidence="3 4" key="1">
    <citation type="submission" date="2023-01" db="EMBL/GenBank/DDBJ databases">
        <title>Analysis of 21 Apiospora genomes using comparative genomics revels a genus with tremendous synthesis potential of carbohydrate active enzymes and secondary metabolites.</title>
        <authorList>
            <person name="Sorensen T."/>
        </authorList>
    </citation>
    <scope>NUCLEOTIDE SEQUENCE [LARGE SCALE GENOMIC DNA]</scope>
    <source>
        <strain evidence="3 4">CBS 83171</strain>
    </source>
</reference>
<proteinExistence type="predicted"/>
<evidence type="ECO:0000313" key="3">
    <source>
        <dbReference type="EMBL" id="KAK8073073.1"/>
    </source>
</evidence>
<evidence type="ECO:0000259" key="2">
    <source>
        <dbReference type="Pfam" id="PF20150"/>
    </source>
</evidence>
<protein>
    <recommendedName>
        <fullName evidence="2">2EXR domain-containing protein</fullName>
    </recommendedName>
</protein>
<dbReference type="EMBL" id="JAQQWM010000003">
    <property type="protein sequence ID" value="KAK8073073.1"/>
    <property type="molecule type" value="Genomic_DNA"/>
</dbReference>
<sequence length="472" mass="55673">MAWNAWNEEPSSRPQAKPPSIEAQLDWDYPLDKWTPAGREKALGKLSITPEQLEPWLRMIRDMLLEADGVPRHMVQPILQTMLPAPYHSLPLPVAGPEDVSTRTFFPFTRLPTELRWKIWALAADRRPQIIDFTTRICEPPLNGARDMPTVASACKEAWRFFMAKGSYWQPLWTADTRRQPKYWASDADIAYLRTPRHQWRDIITMDTPPRDEPAYWDPDNWDKHWDYSFLKSRKTLAVDYDHFIDHAARGGQYAWLRDSEAIETIILVRPKKPCVNITMDRHTCRDCCGPPIHEMEYRYRIWSHWYCCRQRRLKHQIQLVMYDEPGELERVNELWRGLDPNNLWLYRDEDYEHLEASSMWDERGVATCVDCEREHGQKMVADARRAWLELVSPPTSSPVPGNEEEEREEEEDEGRRQKRRVPNFRLAVAMEFYQHQMVPVRGDDVHGCSCVGDSAALQGLWRTMKMKSRRI</sequence>
<comment type="caution">
    <text evidence="3">The sequence shown here is derived from an EMBL/GenBank/DDBJ whole genome shotgun (WGS) entry which is preliminary data.</text>
</comment>
<feature type="domain" description="2EXR" evidence="2">
    <location>
        <begin position="105"/>
        <end position="167"/>
    </location>
</feature>
<organism evidence="3 4">
    <name type="scientific">Apiospora saccharicola</name>
    <dbReference type="NCBI Taxonomy" id="335842"/>
    <lineage>
        <taxon>Eukaryota</taxon>
        <taxon>Fungi</taxon>
        <taxon>Dikarya</taxon>
        <taxon>Ascomycota</taxon>
        <taxon>Pezizomycotina</taxon>
        <taxon>Sordariomycetes</taxon>
        <taxon>Xylariomycetidae</taxon>
        <taxon>Amphisphaeriales</taxon>
        <taxon>Apiosporaceae</taxon>
        <taxon>Apiospora</taxon>
    </lineage>
</organism>
<dbReference type="InterPro" id="IPR045518">
    <property type="entry name" value="2EXR"/>
</dbReference>
<feature type="compositionally biased region" description="Acidic residues" evidence="1">
    <location>
        <begin position="403"/>
        <end position="413"/>
    </location>
</feature>
<keyword evidence="4" id="KW-1185">Reference proteome</keyword>
<evidence type="ECO:0000313" key="4">
    <source>
        <dbReference type="Proteomes" id="UP001446871"/>
    </source>
</evidence>
<feature type="region of interest" description="Disordered" evidence="1">
    <location>
        <begin position="392"/>
        <end position="421"/>
    </location>
</feature>